<dbReference type="EMBL" id="JAVHNQ010000006">
    <property type="protein sequence ID" value="KAK6344479.1"/>
    <property type="molecule type" value="Genomic_DNA"/>
</dbReference>
<name>A0AAV9UMV9_9PEZI</name>
<evidence type="ECO:0000256" key="2">
    <source>
        <dbReference type="SAM" id="Phobius"/>
    </source>
</evidence>
<evidence type="ECO:0000313" key="3">
    <source>
        <dbReference type="EMBL" id="KAK6344479.1"/>
    </source>
</evidence>
<sequence length="337" mass="36560">MSSSIPSVPPMAAAAHHASKDATIDPHFFGADAPLKPTLSSTATIPPATSSKSPQKSPTIKTPIPAKSEYMPPAMAAAQTTPSIFPNASASPNQGIFGWGFPAEITFFVCLAVLGLCLPLGTLLYLRRRRKQAKKAAADEASSSIDLEGTLSSNGTTRPPTASSWLEMLKHRTETPAPPHANGSETEVIYYEPPKPISFARRKFCSRRSGRLSEADIEREVRELDEEVRRRSKAAKSRGQSVGVLPDIEDPCSQCAQAYTHDERGHTQPVEGRKGTPVPFLGETEKSDSVVSETQVKAEEVQGEAVKDEVEEKEEQSQGVTQIVEEKEDTMKYKVDT</sequence>
<feature type="region of interest" description="Disordered" evidence="1">
    <location>
        <begin position="39"/>
        <end position="62"/>
    </location>
</feature>
<accession>A0AAV9UMV9</accession>
<feature type="compositionally biased region" description="Basic and acidic residues" evidence="1">
    <location>
        <begin position="296"/>
        <end position="310"/>
    </location>
</feature>
<gene>
    <name evidence="3" type="ORF">TWF696_008115</name>
</gene>
<keyword evidence="2" id="KW-0472">Membrane</keyword>
<feature type="region of interest" description="Disordered" evidence="1">
    <location>
        <begin position="136"/>
        <end position="162"/>
    </location>
</feature>
<feature type="compositionally biased region" description="Polar residues" evidence="1">
    <location>
        <begin position="141"/>
        <end position="162"/>
    </location>
</feature>
<evidence type="ECO:0000256" key="1">
    <source>
        <dbReference type="SAM" id="MobiDB-lite"/>
    </source>
</evidence>
<keyword evidence="2" id="KW-1133">Transmembrane helix</keyword>
<dbReference type="Proteomes" id="UP001375240">
    <property type="component" value="Unassembled WGS sequence"/>
</dbReference>
<evidence type="ECO:0000313" key="4">
    <source>
        <dbReference type="Proteomes" id="UP001375240"/>
    </source>
</evidence>
<dbReference type="AlphaFoldDB" id="A0AAV9UMV9"/>
<proteinExistence type="predicted"/>
<protein>
    <submittedName>
        <fullName evidence="3">Uncharacterized protein</fullName>
    </submittedName>
</protein>
<feature type="compositionally biased region" description="Basic and acidic residues" evidence="1">
    <location>
        <begin position="262"/>
        <end position="274"/>
    </location>
</feature>
<reference evidence="3 4" key="1">
    <citation type="submission" date="2019-10" db="EMBL/GenBank/DDBJ databases">
        <authorList>
            <person name="Palmer J.M."/>
        </authorList>
    </citation>
    <scope>NUCLEOTIDE SEQUENCE [LARGE SCALE GENOMIC DNA]</scope>
    <source>
        <strain evidence="3 4">TWF696</strain>
    </source>
</reference>
<comment type="caution">
    <text evidence="3">The sequence shown here is derived from an EMBL/GenBank/DDBJ whole genome shotgun (WGS) entry which is preliminary data.</text>
</comment>
<feature type="compositionally biased region" description="Low complexity" evidence="1">
    <location>
        <begin position="39"/>
        <end position="54"/>
    </location>
</feature>
<feature type="region of interest" description="Disordered" evidence="1">
    <location>
        <begin position="262"/>
        <end position="337"/>
    </location>
</feature>
<feature type="transmembrane region" description="Helical" evidence="2">
    <location>
        <begin position="105"/>
        <end position="126"/>
    </location>
</feature>
<keyword evidence="2" id="KW-0812">Transmembrane</keyword>
<organism evidence="3 4">
    <name type="scientific">Orbilia brochopaga</name>
    <dbReference type="NCBI Taxonomy" id="3140254"/>
    <lineage>
        <taxon>Eukaryota</taxon>
        <taxon>Fungi</taxon>
        <taxon>Dikarya</taxon>
        <taxon>Ascomycota</taxon>
        <taxon>Pezizomycotina</taxon>
        <taxon>Orbiliomycetes</taxon>
        <taxon>Orbiliales</taxon>
        <taxon>Orbiliaceae</taxon>
        <taxon>Orbilia</taxon>
    </lineage>
</organism>
<keyword evidence="4" id="KW-1185">Reference proteome</keyword>